<dbReference type="AlphaFoldDB" id="G2RHU1"/>
<dbReference type="KEGG" id="ttt:THITE_2132746"/>
<accession>G2RHU1</accession>
<dbReference type="HOGENOM" id="CLU_994613_0_0_1"/>
<evidence type="ECO:0000256" key="1">
    <source>
        <dbReference type="SAM" id="MobiDB-lite"/>
    </source>
</evidence>
<dbReference type="GeneID" id="11522232"/>
<evidence type="ECO:0000313" key="2">
    <source>
        <dbReference type="EMBL" id="AEO71403.1"/>
    </source>
</evidence>
<evidence type="ECO:0000313" key="3">
    <source>
        <dbReference type="Proteomes" id="UP000008181"/>
    </source>
</evidence>
<reference evidence="2 3" key="1">
    <citation type="journal article" date="2011" name="Nat. Biotechnol.">
        <title>Comparative genomic analysis of the thermophilic biomass-degrading fungi Myceliophthora thermophila and Thielavia terrestris.</title>
        <authorList>
            <person name="Berka R.M."/>
            <person name="Grigoriev I.V."/>
            <person name="Otillar R."/>
            <person name="Salamov A."/>
            <person name="Grimwood J."/>
            <person name="Reid I."/>
            <person name="Ishmael N."/>
            <person name="John T."/>
            <person name="Darmond C."/>
            <person name="Moisan M.-C."/>
            <person name="Henrissat B."/>
            <person name="Coutinho P.M."/>
            <person name="Lombard V."/>
            <person name="Natvig D.O."/>
            <person name="Lindquist E."/>
            <person name="Schmutz J."/>
            <person name="Lucas S."/>
            <person name="Harris P."/>
            <person name="Powlowski J."/>
            <person name="Bellemare A."/>
            <person name="Taylor D."/>
            <person name="Butler G."/>
            <person name="de Vries R.P."/>
            <person name="Allijn I.E."/>
            <person name="van den Brink J."/>
            <person name="Ushinsky S."/>
            <person name="Storms R."/>
            <person name="Powell A.J."/>
            <person name="Paulsen I.T."/>
            <person name="Elbourne L.D.H."/>
            <person name="Baker S.E."/>
            <person name="Magnuson J."/>
            <person name="LaBoissiere S."/>
            <person name="Clutterbuck A.J."/>
            <person name="Martinez D."/>
            <person name="Wogulis M."/>
            <person name="de Leon A.L."/>
            <person name="Rey M.W."/>
            <person name="Tsang A."/>
        </authorList>
    </citation>
    <scope>NUCLEOTIDE SEQUENCE [LARGE SCALE GENOMIC DNA]</scope>
    <source>
        <strain evidence="3">ATCC 38088 / NRRL 8126</strain>
    </source>
</reference>
<dbReference type="EMBL" id="CP003014">
    <property type="protein sequence ID" value="AEO71403.1"/>
    <property type="molecule type" value="Genomic_DNA"/>
</dbReference>
<proteinExistence type="predicted"/>
<organism evidence="2 3">
    <name type="scientific">Thermothielavioides terrestris (strain ATCC 38088 / NRRL 8126)</name>
    <name type="common">Thielavia terrestris</name>
    <dbReference type="NCBI Taxonomy" id="578455"/>
    <lineage>
        <taxon>Eukaryota</taxon>
        <taxon>Fungi</taxon>
        <taxon>Dikarya</taxon>
        <taxon>Ascomycota</taxon>
        <taxon>Pezizomycotina</taxon>
        <taxon>Sordariomycetes</taxon>
        <taxon>Sordariomycetidae</taxon>
        <taxon>Sordariales</taxon>
        <taxon>Chaetomiaceae</taxon>
        <taxon>Thermothielavioides</taxon>
        <taxon>Thermothielavioides terrestris</taxon>
    </lineage>
</organism>
<keyword evidence="3" id="KW-1185">Reference proteome</keyword>
<dbReference type="Proteomes" id="UP000008181">
    <property type="component" value="Chromosome 6"/>
</dbReference>
<name>G2RHU1_THETT</name>
<dbReference type="RefSeq" id="XP_003657739.1">
    <property type="nucleotide sequence ID" value="XM_003657691.1"/>
</dbReference>
<sequence>MVALLSVGGLGWLYWQVICCSSLKQSLLVGSLGMSSEWARLILRRDMTRPRCDLVVCRVGSTLALPSLVRPPGSVSCLGVLALEASPSGPLRFLIRCRRSRFEQRGKSDVELMAKLAKRQHLDPAKLVHLSTSTNPRRVHIVADYDNPTHERCEIRSFKGNSLKDIRIPASAADYVHGHVELLKRMMERAGDDGRFPIRLGDPVPRPPGWKSRGGGEDALDKLDACEQLGHGAAEEGDGDGDGSEHALSEPDELELEQPDGAAAAQTRAPCQIQPDPSVE</sequence>
<gene>
    <name evidence="2" type="ORF">THITE_2132746</name>
</gene>
<feature type="compositionally biased region" description="Basic and acidic residues" evidence="1">
    <location>
        <begin position="214"/>
        <end position="225"/>
    </location>
</feature>
<protein>
    <submittedName>
        <fullName evidence="2">Uncharacterized protein</fullName>
    </submittedName>
</protein>
<feature type="region of interest" description="Disordered" evidence="1">
    <location>
        <begin position="193"/>
        <end position="280"/>
    </location>
</feature>